<evidence type="ECO:0000259" key="2">
    <source>
        <dbReference type="Pfam" id="PF18962"/>
    </source>
</evidence>
<dbReference type="Pfam" id="PF18962">
    <property type="entry name" value="Por_Secre_tail"/>
    <property type="match status" value="1"/>
</dbReference>
<gene>
    <name evidence="3" type="ORF">UT30_C0052G0006</name>
</gene>
<evidence type="ECO:0000313" key="3">
    <source>
        <dbReference type="EMBL" id="KKR02519.1"/>
    </source>
</evidence>
<dbReference type="Proteomes" id="UP000033935">
    <property type="component" value="Unassembled WGS sequence"/>
</dbReference>
<accession>A0A0G0MEL2</accession>
<organism evidence="3 4">
    <name type="scientific">Candidatus Uhrbacteria bacterium GW2011_GWF2_39_13</name>
    <dbReference type="NCBI Taxonomy" id="1618995"/>
    <lineage>
        <taxon>Bacteria</taxon>
        <taxon>Candidatus Uhriibacteriota</taxon>
    </lineage>
</organism>
<name>A0A0G0MEL2_9BACT</name>
<sequence>MRKVLFCIMIMFVFQSFAQEIDTWERRYGDEMKERGKQIVKMNDGNYLISCSASPMAFKEVIWLIAVNENGDSLWTKTIDGGDYNLYINDFAYNYENGLYAVDYKISRTDSGSEGYLSKRSTDYSEIWKQVYTDCSPLSLTCTPDSGCAVIVSDFIDIDVMFSWIEKYDKNGNHQFSSGSIFTKSEKAVETISDITLTSEGDYLTLWKRRSESGESQFLIYFDDSLNVSAIKPFYGYDLSRIEKANNDDFVISGSGVVLKIDQYGDIIWELEIPDYLENIAKSADGNYFVSNSTNTYKVDDTGKLVWSKNFGSNSMVPTDDGGCIAVGSKYDDVWICKFDQDGNYTNINDYVYPVAVKLYQNYPNPFNPSTEISYSISSEGKVTLSVFNTKGELVHTLVNEKRKAGNHSVNFNGEGLNSGIYFYKLEVNGSVAGSKRMLLIK</sequence>
<comment type="caution">
    <text evidence="3">The sequence shown here is derived from an EMBL/GenBank/DDBJ whole genome shotgun (WGS) entry which is preliminary data.</text>
</comment>
<dbReference type="AlphaFoldDB" id="A0A0G0MEL2"/>
<evidence type="ECO:0000313" key="4">
    <source>
        <dbReference type="Proteomes" id="UP000033935"/>
    </source>
</evidence>
<feature type="chain" id="PRO_5002533586" description="Secretion system C-terminal sorting domain-containing protein" evidence="1">
    <location>
        <begin position="19"/>
        <end position="442"/>
    </location>
</feature>
<dbReference type="NCBIfam" id="TIGR04183">
    <property type="entry name" value="Por_Secre_tail"/>
    <property type="match status" value="1"/>
</dbReference>
<dbReference type="PANTHER" id="PTHR42754">
    <property type="entry name" value="ENDOGLUCANASE"/>
    <property type="match status" value="1"/>
</dbReference>
<keyword evidence="1" id="KW-0732">Signal</keyword>
<dbReference type="SUPFAM" id="SSF50998">
    <property type="entry name" value="Quinoprotein alcohol dehydrogenase-like"/>
    <property type="match status" value="1"/>
</dbReference>
<dbReference type="Gene3D" id="2.60.40.4070">
    <property type="match status" value="1"/>
</dbReference>
<protein>
    <recommendedName>
        <fullName evidence="2">Secretion system C-terminal sorting domain-containing protein</fullName>
    </recommendedName>
</protein>
<dbReference type="InterPro" id="IPR026444">
    <property type="entry name" value="Secre_tail"/>
</dbReference>
<feature type="signal peptide" evidence="1">
    <location>
        <begin position="1"/>
        <end position="18"/>
    </location>
</feature>
<evidence type="ECO:0000256" key="1">
    <source>
        <dbReference type="SAM" id="SignalP"/>
    </source>
</evidence>
<feature type="domain" description="Secretion system C-terminal sorting" evidence="2">
    <location>
        <begin position="363"/>
        <end position="433"/>
    </location>
</feature>
<dbReference type="InterPro" id="IPR011047">
    <property type="entry name" value="Quinoprotein_ADH-like_sf"/>
</dbReference>
<dbReference type="EMBL" id="LBWG01000052">
    <property type="protein sequence ID" value="KKR02519.1"/>
    <property type="molecule type" value="Genomic_DNA"/>
</dbReference>
<reference evidence="3 4" key="1">
    <citation type="journal article" date="2015" name="Nature">
        <title>rRNA introns, odd ribosomes, and small enigmatic genomes across a large radiation of phyla.</title>
        <authorList>
            <person name="Brown C.T."/>
            <person name="Hug L.A."/>
            <person name="Thomas B.C."/>
            <person name="Sharon I."/>
            <person name="Castelle C.J."/>
            <person name="Singh A."/>
            <person name="Wilkins M.J."/>
            <person name="Williams K.H."/>
            <person name="Banfield J.F."/>
        </authorList>
    </citation>
    <scope>NUCLEOTIDE SEQUENCE [LARGE SCALE GENOMIC DNA]</scope>
</reference>
<proteinExistence type="predicted"/>
<dbReference type="PANTHER" id="PTHR42754:SF1">
    <property type="entry name" value="LIPOPROTEIN"/>
    <property type="match status" value="1"/>
</dbReference>